<evidence type="ECO:0000256" key="1">
    <source>
        <dbReference type="ARBA" id="ARBA00004141"/>
    </source>
</evidence>
<feature type="transmembrane region" description="Helical" evidence="9">
    <location>
        <begin position="413"/>
        <end position="430"/>
    </location>
</feature>
<dbReference type="EMBL" id="JAHLQT010038254">
    <property type="protein sequence ID" value="KAG7157021.1"/>
    <property type="molecule type" value="Genomic_DNA"/>
</dbReference>
<evidence type="ECO:0000256" key="8">
    <source>
        <dbReference type="SAM" id="MobiDB-lite"/>
    </source>
</evidence>
<evidence type="ECO:0000256" key="3">
    <source>
        <dbReference type="ARBA" id="ARBA00022692"/>
    </source>
</evidence>
<feature type="transmembrane region" description="Helical" evidence="9">
    <location>
        <begin position="14"/>
        <end position="40"/>
    </location>
</feature>
<keyword evidence="13" id="KW-1185">Reference proteome</keyword>
<dbReference type="Pfam" id="PF08016">
    <property type="entry name" value="PKD_channel"/>
    <property type="match status" value="2"/>
</dbReference>
<evidence type="ECO:0000256" key="5">
    <source>
        <dbReference type="ARBA" id="ARBA00023136"/>
    </source>
</evidence>
<proteinExistence type="inferred from homology"/>
<feature type="transmembrane region" description="Helical" evidence="9">
    <location>
        <begin position="450"/>
        <end position="472"/>
    </location>
</feature>
<dbReference type="InterPro" id="IPR013122">
    <property type="entry name" value="PKD1_2_channel"/>
</dbReference>
<feature type="transmembrane region" description="Helical" evidence="9">
    <location>
        <begin position="511"/>
        <end position="537"/>
    </location>
</feature>
<comment type="caution">
    <text evidence="12">The sequence shown here is derived from an EMBL/GenBank/DDBJ whole genome shotgun (WGS) entry which is preliminary data.</text>
</comment>
<dbReference type="GO" id="GO:0050982">
    <property type="term" value="P:detection of mechanical stimulus"/>
    <property type="evidence" value="ECO:0007669"/>
    <property type="project" value="TreeGrafter"/>
</dbReference>
<dbReference type="PRINTS" id="PR01433">
    <property type="entry name" value="POLYCYSTIN2"/>
</dbReference>
<dbReference type="GO" id="GO:0005262">
    <property type="term" value="F:calcium channel activity"/>
    <property type="evidence" value="ECO:0007669"/>
    <property type="project" value="TreeGrafter"/>
</dbReference>
<dbReference type="Gene3D" id="1.10.287.70">
    <property type="match status" value="1"/>
</dbReference>
<feature type="domain" description="Polycystin" evidence="11">
    <location>
        <begin position="162"/>
        <end position="366"/>
    </location>
</feature>
<keyword evidence="4 9" id="KW-1133">Transmembrane helix</keyword>
<dbReference type="InterPro" id="IPR046791">
    <property type="entry name" value="Polycystin_dom"/>
</dbReference>
<evidence type="ECO:0000313" key="12">
    <source>
        <dbReference type="EMBL" id="KAG7157021.1"/>
    </source>
</evidence>
<evidence type="ECO:0000256" key="2">
    <source>
        <dbReference type="ARBA" id="ARBA00007200"/>
    </source>
</evidence>
<accession>A0A8J5JH14</accession>
<evidence type="ECO:0000259" key="10">
    <source>
        <dbReference type="Pfam" id="PF08016"/>
    </source>
</evidence>
<feature type="transmembrane region" description="Helical" evidence="9">
    <location>
        <begin position="124"/>
        <end position="144"/>
    </location>
</feature>
<dbReference type="PANTHER" id="PTHR10877:SF150">
    <property type="entry name" value="REJ DOMAIN-CONTAINING PROTEIN"/>
    <property type="match status" value="1"/>
</dbReference>
<feature type="domain" description="Polycystin cation channel PKD1/PKD2" evidence="10">
    <location>
        <begin position="438"/>
        <end position="539"/>
    </location>
</feature>
<evidence type="ECO:0000256" key="7">
    <source>
        <dbReference type="PIRSR" id="PIRSR603915-2"/>
    </source>
</evidence>
<feature type="transmembrane region" description="Helical" evidence="9">
    <location>
        <begin position="373"/>
        <end position="393"/>
    </location>
</feature>
<dbReference type="GO" id="GO:0016020">
    <property type="term" value="C:membrane"/>
    <property type="evidence" value="ECO:0007669"/>
    <property type="project" value="UniProtKB-SubCell"/>
</dbReference>
<keyword evidence="5 9" id="KW-0472">Membrane</keyword>
<organism evidence="12 13">
    <name type="scientific">Homarus americanus</name>
    <name type="common">American lobster</name>
    <dbReference type="NCBI Taxonomy" id="6706"/>
    <lineage>
        <taxon>Eukaryota</taxon>
        <taxon>Metazoa</taxon>
        <taxon>Ecdysozoa</taxon>
        <taxon>Arthropoda</taxon>
        <taxon>Crustacea</taxon>
        <taxon>Multicrustacea</taxon>
        <taxon>Malacostraca</taxon>
        <taxon>Eumalacostraca</taxon>
        <taxon>Eucarida</taxon>
        <taxon>Decapoda</taxon>
        <taxon>Pleocyemata</taxon>
        <taxon>Astacidea</taxon>
        <taxon>Nephropoidea</taxon>
        <taxon>Nephropidae</taxon>
        <taxon>Homarus</taxon>
    </lineage>
</organism>
<dbReference type="AlphaFoldDB" id="A0A8J5JH14"/>
<evidence type="ECO:0000313" key="13">
    <source>
        <dbReference type="Proteomes" id="UP000747542"/>
    </source>
</evidence>
<dbReference type="InterPro" id="IPR051223">
    <property type="entry name" value="Polycystin"/>
</dbReference>
<reference evidence="12" key="1">
    <citation type="journal article" date="2021" name="Sci. Adv.">
        <title>The American lobster genome reveals insights on longevity, neural, and immune adaptations.</title>
        <authorList>
            <person name="Polinski J.M."/>
            <person name="Zimin A.V."/>
            <person name="Clark K.F."/>
            <person name="Kohn A.B."/>
            <person name="Sadowski N."/>
            <person name="Timp W."/>
            <person name="Ptitsyn A."/>
            <person name="Khanna P."/>
            <person name="Romanova D.Y."/>
            <person name="Williams P."/>
            <person name="Greenwood S.J."/>
            <person name="Moroz L.L."/>
            <person name="Walt D.R."/>
            <person name="Bodnar A.G."/>
        </authorList>
    </citation>
    <scope>NUCLEOTIDE SEQUENCE</scope>
    <source>
        <strain evidence="12">GMGI-L3</strain>
    </source>
</reference>
<name>A0A8J5JH14_HOMAM</name>
<gene>
    <name evidence="12" type="primary">Pkd1l2-L2</name>
    <name evidence="12" type="ORF">Hamer_G020306</name>
</gene>
<keyword evidence="3 9" id="KW-0812">Transmembrane</keyword>
<feature type="domain" description="Polycystin cation channel PKD1/PKD2" evidence="10">
    <location>
        <begin position="371"/>
        <end position="428"/>
    </location>
</feature>
<dbReference type="PANTHER" id="PTHR10877">
    <property type="entry name" value="POLYCYSTIN FAMILY MEMBER"/>
    <property type="match status" value="1"/>
</dbReference>
<evidence type="ECO:0000256" key="4">
    <source>
        <dbReference type="ARBA" id="ARBA00022989"/>
    </source>
</evidence>
<keyword evidence="6" id="KW-0325">Glycoprotein</keyword>
<dbReference type="GO" id="GO:0005509">
    <property type="term" value="F:calcium ion binding"/>
    <property type="evidence" value="ECO:0007669"/>
    <property type="project" value="InterPro"/>
</dbReference>
<feature type="disulfide bond" evidence="7">
    <location>
        <begin position="221"/>
        <end position="234"/>
    </location>
</feature>
<evidence type="ECO:0000256" key="6">
    <source>
        <dbReference type="ARBA" id="ARBA00023180"/>
    </source>
</evidence>
<dbReference type="Pfam" id="PF20519">
    <property type="entry name" value="Polycystin_dom"/>
    <property type="match status" value="1"/>
</dbReference>
<comment type="similarity">
    <text evidence="2">Belongs to the polycystin family.</text>
</comment>
<feature type="region of interest" description="Disordered" evidence="8">
    <location>
        <begin position="644"/>
        <end position="666"/>
    </location>
</feature>
<dbReference type="Proteomes" id="UP000747542">
    <property type="component" value="Unassembled WGS sequence"/>
</dbReference>
<dbReference type="InterPro" id="IPR003915">
    <property type="entry name" value="PKD_2"/>
</dbReference>
<sequence length="666" mass="76652">MYGVMFGNSKATKWITSLVISFFTSILFVEPLKVFILAMLMSAIFKSPNLDEDDVEEDEEDPRLQQDEAWLHPHPGDSRVLPLPPPPLAIGRDKRKLERPSILDEERLNIVRERRKKEVEMHSILMEIMSYSIFIWIVLILSHGNRDPNAYFLQRTLREAFVTNADMFWNYLHKGFLHRLRADVLYNGKPPYLLRGFLGDHNNRIMGYAIIRQIRVMNASCRVASWFRKIDLKCSGYSGISLEDNRHYCLGWASPAPLTANTSDCRHPQFRYTSAAQLETLPIWGRQDWYGGGGYSVSLRGSSGDLQKEFSFLQANHWIDSLTRAVIVEFSSYNANVNLFGMSRLMVEFTPGGGIDPTFRFEGFRLLQHHDNFGGFTIACEILFIMFVVYYTVREMYLFCKTKWSYFNNYWSYAEIAIILVSYVAIVVLGHEQDAGRALSATLRHCWEDLKGFLVAFFLSFFSFVAMFYLLLSSQLEDFYNFISAVETCFSMMLGKFQFEEMKKASLMVPIMFFVFVVCNSWVIINLLLTVIITSFVEIKHSIMNQPGEYQMVDFVWSRFKGFLGSGGKVDPVTVTTAAAIGDPLTATTTPTTSQVQELPQKMDKFLEYINNVYFDGSLDLKTKVGLRSSYYSKFSRMSRTWGREEGESNWDSDGGEGRSCYRDEN</sequence>
<feature type="compositionally biased region" description="Basic and acidic residues" evidence="8">
    <location>
        <begin position="656"/>
        <end position="666"/>
    </location>
</feature>
<evidence type="ECO:0000259" key="11">
    <source>
        <dbReference type="Pfam" id="PF20519"/>
    </source>
</evidence>
<protein>
    <submittedName>
        <fullName evidence="12">Polycystic kidney disease protein 1-like 2-like 2</fullName>
    </submittedName>
</protein>
<comment type="subcellular location">
    <subcellularLocation>
        <location evidence="1">Membrane</location>
        <topology evidence="1">Multi-pass membrane protein</topology>
    </subcellularLocation>
</comment>
<evidence type="ECO:0000256" key="9">
    <source>
        <dbReference type="SAM" id="Phobius"/>
    </source>
</evidence>